<evidence type="ECO:0000256" key="7">
    <source>
        <dbReference type="ARBA" id="ARBA00023237"/>
    </source>
</evidence>
<gene>
    <name evidence="10" type="ORF">GCM10023187_04950</name>
</gene>
<keyword evidence="6" id="KW-0472">Membrane</keyword>
<name>A0ABP8JW26_9BACT</name>
<dbReference type="EMBL" id="BAABHB010000001">
    <property type="protein sequence ID" value="GAA4396630.1"/>
    <property type="molecule type" value="Genomic_DNA"/>
</dbReference>
<dbReference type="Pfam" id="PF02415">
    <property type="entry name" value="Chlam_PMP"/>
    <property type="match status" value="1"/>
</dbReference>
<dbReference type="InterPro" id="IPR011050">
    <property type="entry name" value="Pectin_lyase_fold/virulence"/>
</dbReference>
<evidence type="ECO:0008006" key="12">
    <source>
        <dbReference type="Google" id="ProtNLM"/>
    </source>
</evidence>
<evidence type="ECO:0000313" key="10">
    <source>
        <dbReference type="EMBL" id="GAA4396630.1"/>
    </source>
</evidence>
<proteinExistence type="predicted"/>
<comment type="subcellular location">
    <subcellularLocation>
        <location evidence="1">Cell envelope</location>
    </subcellularLocation>
    <subcellularLocation>
        <location evidence="2">Cell outer membrane</location>
    </subcellularLocation>
    <subcellularLocation>
        <location evidence="3">Secreted</location>
    </subcellularLocation>
</comment>
<evidence type="ECO:0000256" key="8">
    <source>
        <dbReference type="SAM" id="MobiDB-lite"/>
    </source>
</evidence>
<dbReference type="InterPro" id="IPR026444">
    <property type="entry name" value="Secre_tail"/>
</dbReference>
<protein>
    <recommendedName>
        <fullName evidence="12">Por secretion system C-terminal sorting domain-containing protein</fullName>
    </recommendedName>
</protein>
<keyword evidence="7" id="KW-0998">Cell outer membrane</keyword>
<evidence type="ECO:0000256" key="5">
    <source>
        <dbReference type="ARBA" id="ARBA00022729"/>
    </source>
</evidence>
<comment type="caution">
    <text evidence="10">The sequence shown here is derived from an EMBL/GenBank/DDBJ whole genome shotgun (WGS) entry which is preliminary data.</text>
</comment>
<sequence>MHMKTSFYLSLWLMLFSVGASFAQTTRYVKAGGTGDGSSWATASGDLQAMITASSAGDQVWVAAGVYKPTTSTTDRTASFRMKNGVQILGGFPDTGDPTLADRPAINPVAGNPSSTTLSGDIDNDGTLAGNSYHLFYHPTGTNLNNTAVLNGFVLTGGNANGGGNQYGGAIINLGSSPTLTNCSLVGNSATQGGAVYNVSCSPVLANCSLVGNSATGQYGQGGAIYNIDSSPTLANCRLQGNSATYQGGAIYNHINSSPVLTNCSLVGNSATYQGGAVYNNTFNSSVLTNCRLQGNLASLGGAVYNHTNSSPALTNCSLVGNSATIGGAFFNSSSTPVLTNCSLVGNSATQNGGAFYNLSSSPVLTNCSLVGNSATNTGGAFYNWDYLNVTLVNCVLWNNGGNNTFYNLSGATITARYSLLDNTTGVDISGPGNLTTATSPFAAAGSVELAAGSPAINTGDVAGYTAVGGPATDLASNPRIVSDRIDMGAVEYQGPTCTSPVLTAVQTPVDPVAISTPVTLTISYAATNVTSATITWGDATVNQIVSNPSTPQSHTYTGPGVYTISVRIGNDCGLSSATVMAPQYVVVYDPSAGFVTGGGWIDSPVVSSLPFMQVGGKANFGFEAKYQKGQSIPSGNTEFKFKAGGLDFRSTAYEWLVVAGSKAQYKGTGSVNGQNGYGFMLTATDGDLNKIKGPDRFRIKIWQVSSGQTVYDNQHGAGDTADPTTTIGGGSIVIHDPSGKNAREAYSLPVSAEAVQVVVAPNPVEQVLSVEVRGLSSRAQVHLVDVQGRRRGSWSVEPVDGTGHLRTEAGHLPTGVYLLQVETTGGVLNRQRVLKR</sequence>
<evidence type="ECO:0000256" key="3">
    <source>
        <dbReference type="ARBA" id="ARBA00004613"/>
    </source>
</evidence>
<organism evidence="10 11">
    <name type="scientific">Nibrella viscosa</name>
    <dbReference type="NCBI Taxonomy" id="1084524"/>
    <lineage>
        <taxon>Bacteria</taxon>
        <taxon>Pseudomonadati</taxon>
        <taxon>Bacteroidota</taxon>
        <taxon>Cytophagia</taxon>
        <taxon>Cytophagales</taxon>
        <taxon>Spirosomataceae</taxon>
        <taxon>Nibrella</taxon>
    </lineage>
</organism>
<keyword evidence="5 9" id="KW-0732">Signal</keyword>
<dbReference type="Gene3D" id="2.60.40.10">
    <property type="entry name" value="Immunoglobulins"/>
    <property type="match status" value="1"/>
</dbReference>
<evidence type="ECO:0000313" key="11">
    <source>
        <dbReference type="Proteomes" id="UP001500936"/>
    </source>
</evidence>
<reference evidence="11" key="1">
    <citation type="journal article" date="2019" name="Int. J. Syst. Evol. Microbiol.">
        <title>The Global Catalogue of Microorganisms (GCM) 10K type strain sequencing project: providing services to taxonomists for standard genome sequencing and annotation.</title>
        <authorList>
            <consortium name="The Broad Institute Genomics Platform"/>
            <consortium name="The Broad Institute Genome Sequencing Center for Infectious Disease"/>
            <person name="Wu L."/>
            <person name="Ma J."/>
        </authorList>
    </citation>
    <scope>NUCLEOTIDE SEQUENCE [LARGE SCALE GENOMIC DNA]</scope>
    <source>
        <strain evidence="11">JCM 17925</strain>
    </source>
</reference>
<evidence type="ECO:0000256" key="9">
    <source>
        <dbReference type="SAM" id="SignalP"/>
    </source>
</evidence>
<dbReference type="InterPro" id="IPR003368">
    <property type="entry name" value="POMP_repeat"/>
</dbReference>
<dbReference type="CDD" id="cd00146">
    <property type="entry name" value="PKD"/>
    <property type="match status" value="1"/>
</dbReference>
<dbReference type="SUPFAM" id="SSF49299">
    <property type="entry name" value="PKD domain"/>
    <property type="match status" value="1"/>
</dbReference>
<dbReference type="NCBIfam" id="NF041518">
    <property type="entry name" value="choice_anch_Q"/>
    <property type="match status" value="1"/>
</dbReference>
<dbReference type="Gene3D" id="2.160.20.10">
    <property type="entry name" value="Single-stranded right-handed beta-helix, Pectin lyase-like"/>
    <property type="match status" value="1"/>
</dbReference>
<feature type="chain" id="PRO_5046337140" description="Por secretion system C-terminal sorting domain-containing protein" evidence="9">
    <location>
        <begin position="24"/>
        <end position="837"/>
    </location>
</feature>
<dbReference type="InterPro" id="IPR051246">
    <property type="entry name" value="WDR48"/>
</dbReference>
<dbReference type="PANTHER" id="PTHR19862:SF14">
    <property type="entry name" value="WD REPEAT-CONTAINING PROTEIN 48"/>
    <property type="match status" value="1"/>
</dbReference>
<dbReference type="InterPro" id="IPR013783">
    <property type="entry name" value="Ig-like_fold"/>
</dbReference>
<feature type="region of interest" description="Disordered" evidence="8">
    <location>
        <begin position="99"/>
        <end position="119"/>
    </location>
</feature>
<dbReference type="NCBIfam" id="TIGR04183">
    <property type="entry name" value="Por_Secre_tail"/>
    <property type="match status" value="1"/>
</dbReference>
<dbReference type="InterPro" id="IPR059226">
    <property type="entry name" value="Choice_anch_Q_dom"/>
</dbReference>
<evidence type="ECO:0000256" key="1">
    <source>
        <dbReference type="ARBA" id="ARBA00004196"/>
    </source>
</evidence>
<dbReference type="Proteomes" id="UP001500936">
    <property type="component" value="Unassembled WGS sequence"/>
</dbReference>
<dbReference type="InterPro" id="IPR012334">
    <property type="entry name" value="Pectin_lyas_fold"/>
</dbReference>
<accession>A0ABP8JW26</accession>
<keyword evidence="4" id="KW-0964">Secreted</keyword>
<dbReference type="SUPFAM" id="SSF51126">
    <property type="entry name" value="Pectin lyase-like"/>
    <property type="match status" value="2"/>
</dbReference>
<keyword evidence="11" id="KW-1185">Reference proteome</keyword>
<evidence type="ECO:0000256" key="2">
    <source>
        <dbReference type="ARBA" id="ARBA00004442"/>
    </source>
</evidence>
<feature type="signal peptide" evidence="9">
    <location>
        <begin position="1"/>
        <end position="23"/>
    </location>
</feature>
<evidence type="ECO:0000256" key="4">
    <source>
        <dbReference type="ARBA" id="ARBA00022525"/>
    </source>
</evidence>
<evidence type="ECO:0000256" key="6">
    <source>
        <dbReference type="ARBA" id="ARBA00023136"/>
    </source>
</evidence>
<dbReference type="PANTHER" id="PTHR19862">
    <property type="entry name" value="WD REPEAT-CONTAINING PROTEIN 48"/>
    <property type="match status" value="1"/>
</dbReference>
<dbReference type="InterPro" id="IPR035986">
    <property type="entry name" value="PKD_dom_sf"/>
</dbReference>